<keyword evidence="7" id="KW-1185">Reference proteome</keyword>
<protein>
    <recommendedName>
        <fullName evidence="4">DNA repair protein RecO</fullName>
    </recommendedName>
    <alternativeName>
        <fullName evidence="4">Recombination protein O</fullName>
    </alternativeName>
</protein>
<dbReference type="HAMAP" id="MF_00201">
    <property type="entry name" value="RecO"/>
    <property type="match status" value="1"/>
</dbReference>
<dbReference type="Pfam" id="PF11967">
    <property type="entry name" value="RecO_N"/>
    <property type="match status" value="1"/>
</dbReference>
<dbReference type="SUPFAM" id="SSF50249">
    <property type="entry name" value="Nucleic acid-binding proteins"/>
    <property type="match status" value="1"/>
</dbReference>
<evidence type="ECO:0000256" key="4">
    <source>
        <dbReference type="HAMAP-Rule" id="MF_00201"/>
    </source>
</evidence>
<dbReference type="Proteomes" id="UP000231179">
    <property type="component" value="Chromosome"/>
</dbReference>
<name>A0A2K8KP68_9MOLU</name>
<comment type="similarity">
    <text evidence="4">Belongs to the RecO family.</text>
</comment>
<evidence type="ECO:0000256" key="1">
    <source>
        <dbReference type="ARBA" id="ARBA00022763"/>
    </source>
</evidence>
<dbReference type="AlphaFoldDB" id="A0A2K8KP68"/>
<feature type="domain" description="DNA replication/recombination mediator RecO N-terminal" evidence="5">
    <location>
        <begin position="1"/>
        <end position="79"/>
    </location>
</feature>
<dbReference type="InterPro" id="IPR012340">
    <property type="entry name" value="NA-bd_OB-fold"/>
</dbReference>
<accession>A0A2K8KP68</accession>
<dbReference type="InterPro" id="IPR022572">
    <property type="entry name" value="DNA_rep/recomb_RecO_N"/>
</dbReference>
<comment type="function">
    <text evidence="4">Involved in DNA repair and RecF pathway recombination.</text>
</comment>
<dbReference type="RefSeq" id="WP_100254430.1">
    <property type="nucleotide sequence ID" value="NZ_CP024870.1"/>
</dbReference>
<keyword evidence="2 4" id="KW-0233">DNA recombination</keyword>
<dbReference type="NCBIfam" id="TIGR00613">
    <property type="entry name" value="reco"/>
    <property type="match status" value="1"/>
</dbReference>
<sequence>MSAVKIEGIVLDSIDYDDFAKIVKVFSKQFGILSFFAPGVNKEGSKNKYSVQNLTCSEFEIFKARKDEKVSKLKTGRLIVDFYAIATNYNNYVFVSILVNLLTQLLPPGFKAVNIYYAFKTVLENMKAKRNGFLNYAIFLLYFIQNSEYRLRTNRCSRCKKTTNSYARFEYTDKTLVCVKCLWPGEKKQPPSFVKIFSSFNEFNFTQLTEMIYNTNDLIVLHQFLINYLVDELGVFIGALKIIKNSAVMKINDKIIMNYQ</sequence>
<dbReference type="Pfam" id="PF02565">
    <property type="entry name" value="RecO_C"/>
    <property type="match status" value="1"/>
</dbReference>
<dbReference type="GO" id="GO:0006302">
    <property type="term" value="P:double-strand break repair"/>
    <property type="evidence" value="ECO:0007669"/>
    <property type="project" value="TreeGrafter"/>
</dbReference>
<dbReference type="PANTHER" id="PTHR33991">
    <property type="entry name" value="DNA REPAIR PROTEIN RECO"/>
    <property type="match status" value="1"/>
</dbReference>
<dbReference type="EMBL" id="CP024870">
    <property type="protein sequence ID" value="ATX70876.1"/>
    <property type="molecule type" value="Genomic_DNA"/>
</dbReference>
<dbReference type="SUPFAM" id="SSF57863">
    <property type="entry name" value="ArfGap/RecO-like zinc finger"/>
    <property type="match status" value="1"/>
</dbReference>
<dbReference type="GO" id="GO:0006310">
    <property type="term" value="P:DNA recombination"/>
    <property type="evidence" value="ECO:0007669"/>
    <property type="project" value="UniProtKB-UniRule"/>
</dbReference>
<keyword evidence="1 4" id="KW-0227">DNA damage</keyword>
<evidence type="ECO:0000259" key="5">
    <source>
        <dbReference type="Pfam" id="PF11967"/>
    </source>
</evidence>
<reference evidence="6 7" key="1">
    <citation type="submission" date="2017-11" db="EMBL/GenBank/DDBJ databases">
        <title>Complete genome sequence of Spiroplasma clarkii CN-5 (DSM 19994).</title>
        <authorList>
            <person name="Tsai Y.-M."/>
            <person name="Chang A."/>
            <person name="Lo W.-S."/>
            <person name="Kuo C.-H."/>
        </authorList>
    </citation>
    <scope>NUCLEOTIDE SEQUENCE [LARGE SCALE GENOMIC DNA]</scope>
    <source>
        <strain evidence="6 7">CN-5</strain>
    </source>
</reference>
<keyword evidence="3 4" id="KW-0234">DNA repair</keyword>
<evidence type="ECO:0000256" key="2">
    <source>
        <dbReference type="ARBA" id="ARBA00023172"/>
    </source>
</evidence>
<dbReference type="GO" id="GO:0043590">
    <property type="term" value="C:bacterial nucleoid"/>
    <property type="evidence" value="ECO:0007669"/>
    <property type="project" value="TreeGrafter"/>
</dbReference>
<evidence type="ECO:0000313" key="6">
    <source>
        <dbReference type="EMBL" id="ATX70876.1"/>
    </source>
</evidence>
<dbReference type="Gene3D" id="2.40.50.140">
    <property type="entry name" value="Nucleic acid-binding proteins"/>
    <property type="match status" value="1"/>
</dbReference>
<evidence type="ECO:0000256" key="3">
    <source>
        <dbReference type="ARBA" id="ARBA00023204"/>
    </source>
</evidence>
<evidence type="ECO:0000313" key="7">
    <source>
        <dbReference type="Proteomes" id="UP000231179"/>
    </source>
</evidence>
<proteinExistence type="inferred from homology"/>
<dbReference type="InterPro" id="IPR003717">
    <property type="entry name" value="RecO"/>
</dbReference>
<dbReference type="InterPro" id="IPR037278">
    <property type="entry name" value="ARFGAP/RecO"/>
</dbReference>
<gene>
    <name evidence="4 6" type="primary">recO</name>
    <name evidence="6" type="ORF">SCLAR_v1c05570</name>
</gene>
<organism evidence="6 7">
    <name type="scientific">Spiroplasma clarkii</name>
    <dbReference type="NCBI Taxonomy" id="2139"/>
    <lineage>
        <taxon>Bacteria</taxon>
        <taxon>Bacillati</taxon>
        <taxon>Mycoplasmatota</taxon>
        <taxon>Mollicutes</taxon>
        <taxon>Entomoplasmatales</taxon>
        <taxon>Spiroplasmataceae</taxon>
        <taxon>Spiroplasma</taxon>
    </lineage>
</organism>
<dbReference type="PANTHER" id="PTHR33991:SF1">
    <property type="entry name" value="DNA REPAIR PROTEIN RECO"/>
    <property type="match status" value="1"/>
</dbReference>